<dbReference type="PROSITE" id="PS50943">
    <property type="entry name" value="HTH_CROC1"/>
    <property type="match status" value="1"/>
</dbReference>
<evidence type="ECO:0000313" key="4">
    <source>
        <dbReference type="Proteomes" id="UP001500979"/>
    </source>
</evidence>
<reference evidence="3 4" key="1">
    <citation type="journal article" date="2019" name="Int. J. Syst. Evol. Microbiol.">
        <title>The Global Catalogue of Microorganisms (GCM) 10K type strain sequencing project: providing services to taxonomists for standard genome sequencing and annotation.</title>
        <authorList>
            <consortium name="The Broad Institute Genomics Platform"/>
            <consortium name="The Broad Institute Genome Sequencing Center for Infectious Disease"/>
            <person name="Wu L."/>
            <person name="Ma J."/>
        </authorList>
    </citation>
    <scope>NUCLEOTIDE SEQUENCE [LARGE SCALE GENOMIC DNA]</scope>
    <source>
        <strain evidence="3 4">JCM 9383</strain>
    </source>
</reference>
<name>A0ABN3V0B7_9PSEU</name>
<evidence type="ECO:0000313" key="3">
    <source>
        <dbReference type="EMBL" id="GAA2773535.1"/>
    </source>
</evidence>
<keyword evidence="4" id="KW-1185">Reference proteome</keyword>
<accession>A0ABN3V0B7</accession>
<feature type="compositionally biased region" description="Basic and acidic residues" evidence="1">
    <location>
        <begin position="164"/>
        <end position="174"/>
    </location>
</feature>
<gene>
    <name evidence="3" type="ORF">GCM10010470_01550</name>
</gene>
<proteinExistence type="predicted"/>
<dbReference type="SUPFAM" id="SSF47413">
    <property type="entry name" value="lambda repressor-like DNA-binding domains"/>
    <property type="match status" value="1"/>
</dbReference>
<dbReference type="InterPro" id="IPR001387">
    <property type="entry name" value="Cro/C1-type_HTH"/>
</dbReference>
<protein>
    <recommendedName>
        <fullName evidence="2">HTH cro/C1-type domain-containing protein</fullName>
    </recommendedName>
</protein>
<comment type="caution">
    <text evidence="3">The sequence shown here is derived from an EMBL/GenBank/DDBJ whole genome shotgun (WGS) entry which is preliminary data.</text>
</comment>
<dbReference type="CDD" id="cd00093">
    <property type="entry name" value="HTH_XRE"/>
    <property type="match status" value="1"/>
</dbReference>
<feature type="region of interest" description="Disordered" evidence="1">
    <location>
        <begin position="140"/>
        <end position="174"/>
    </location>
</feature>
<dbReference type="InterPro" id="IPR010982">
    <property type="entry name" value="Lambda_DNA-bd_dom_sf"/>
</dbReference>
<dbReference type="Gene3D" id="1.10.260.40">
    <property type="entry name" value="lambda repressor-like DNA-binding domains"/>
    <property type="match status" value="1"/>
</dbReference>
<feature type="domain" description="HTH cro/C1-type" evidence="2">
    <location>
        <begin position="17"/>
        <end position="80"/>
    </location>
</feature>
<dbReference type="Proteomes" id="UP001500979">
    <property type="component" value="Unassembled WGS sequence"/>
</dbReference>
<evidence type="ECO:0000256" key="1">
    <source>
        <dbReference type="SAM" id="MobiDB-lite"/>
    </source>
</evidence>
<sequence>MCNTDRVRDDWEFGRELQRRREIAGLSKRGLAERSGISEGRIRQLETGIQRVNRENVPARPSAPTVSRVAKALGWDVDDALTLAGLADAPLVPRAGRPSRGDLDDKMTQQMQEIWRQITPEQRDAVLRVMQAMTYSPGLTLHSTASTSTDMEDHVDMPDADEPTYERDGTSADS</sequence>
<dbReference type="SMART" id="SM00530">
    <property type="entry name" value="HTH_XRE"/>
    <property type="match status" value="1"/>
</dbReference>
<evidence type="ECO:0000259" key="2">
    <source>
        <dbReference type="PROSITE" id="PS50943"/>
    </source>
</evidence>
<dbReference type="EMBL" id="BAAAUX010000001">
    <property type="protein sequence ID" value="GAA2773535.1"/>
    <property type="molecule type" value="Genomic_DNA"/>
</dbReference>
<dbReference type="Pfam" id="PF13560">
    <property type="entry name" value="HTH_31"/>
    <property type="match status" value="1"/>
</dbReference>
<organism evidence="3 4">
    <name type="scientific">Saccharopolyspora taberi</name>
    <dbReference type="NCBI Taxonomy" id="60895"/>
    <lineage>
        <taxon>Bacteria</taxon>
        <taxon>Bacillati</taxon>
        <taxon>Actinomycetota</taxon>
        <taxon>Actinomycetes</taxon>
        <taxon>Pseudonocardiales</taxon>
        <taxon>Pseudonocardiaceae</taxon>
        <taxon>Saccharopolyspora</taxon>
    </lineage>
</organism>